<evidence type="ECO:0000313" key="7">
    <source>
        <dbReference type="EMBL" id="JAP55918.1"/>
    </source>
</evidence>
<evidence type="ECO:0000259" key="6">
    <source>
        <dbReference type="PROSITE" id="PS50070"/>
    </source>
</evidence>
<organism evidence="7">
    <name type="scientific">Schistocephalus solidus</name>
    <name type="common">Tapeworm</name>
    <dbReference type="NCBI Taxonomy" id="70667"/>
    <lineage>
        <taxon>Eukaryota</taxon>
        <taxon>Metazoa</taxon>
        <taxon>Spiralia</taxon>
        <taxon>Lophotrochozoa</taxon>
        <taxon>Platyhelminthes</taxon>
        <taxon>Cestoda</taxon>
        <taxon>Eucestoda</taxon>
        <taxon>Diphyllobothriidea</taxon>
        <taxon>Diphyllobothriidae</taxon>
        <taxon>Schistocephalus</taxon>
    </lineage>
</organism>
<dbReference type="InterPro" id="IPR038178">
    <property type="entry name" value="Kringle_sf"/>
</dbReference>
<evidence type="ECO:0000256" key="2">
    <source>
        <dbReference type="ARBA" id="ARBA00023157"/>
    </source>
</evidence>
<accession>A0A0X3PWE8</accession>
<feature type="transmembrane region" description="Helical" evidence="5">
    <location>
        <begin position="2093"/>
        <end position="2114"/>
    </location>
</feature>
<gene>
    <name evidence="7" type="primary">PLMN</name>
    <name evidence="7" type="ORF">TR97762</name>
</gene>
<dbReference type="Gene3D" id="2.10.25.10">
    <property type="entry name" value="Laminin"/>
    <property type="match status" value="1"/>
</dbReference>
<feature type="region of interest" description="Disordered" evidence="4">
    <location>
        <begin position="1193"/>
        <end position="1215"/>
    </location>
</feature>
<dbReference type="InterPro" id="IPR000001">
    <property type="entry name" value="Kringle"/>
</dbReference>
<evidence type="ECO:0000256" key="5">
    <source>
        <dbReference type="SAM" id="Phobius"/>
    </source>
</evidence>
<dbReference type="Pfam" id="PF00051">
    <property type="entry name" value="Kringle"/>
    <property type="match status" value="1"/>
</dbReference>
<sequence>MLLQASTSLMFPSQHLMSLILALFTVFLFPVRLTGSQRLSTTDCYTQNGPPYNGTLNVTATGEPCLPWSDFAHLRLRSNWNMSVLKENKNYCRNPDDDPRGPWCMVTRSKYGTCAIPHCEHLVDCYEGNGEDYLGDANQAENTEVCVPWATVIRSERFGQGTLFPTIVKQVSETNTSGVSIFSPEVESFNSCRNPGGRLLKPWCYVLRFLPFENKFGHSKALCNLKQCDRSMHIGVPLDFGDECPPGFFTQVGKAKSEQGEFSTVYCVLTKESLQDVETNKFKNFCMFLLNQERETCPKGFDMRRTFMRVQLKNMGKFSLFRQEGASSIWLALCCTNGSHLTKTVEYPKYTLTYQPSIAQQALRRRVWLNLDPPGPPAVIAFSGRRLRRTDVVSSINRPLFVSIDRCPAVPGTHRKIFTLGTWKPSNMTATLLEYGYHTSMCIYYDDNEEQAPATSEALVPHILVEGHTCPQHFSPASNAKLHHMVAYLRTAFTQCKLDGIYRGDAVDKLLPAGEQCFFANPLNEEEQTQDGEPGLQKNYVCPQGFEKNELIWSGRNNTADPFAEVRLWLCCRNLSQEAQEKAKSKQYPFPSYMKQVSAFATLMLGTSCPEYVDQKTKLTAEFIPVMQTEPYLTLELFGNNNPVDIIDSVTGVRAVLAICKYSQPREEVGVLSGNGRCNGIGYRQVPSIHPGLEPVTICAVNVTGITFPPGSYCFYKMSTVCPSGLTEMQTSVFEGMVRSFLLQTILSPSAVLSDDKEFCCRSEESLGALDMPLNITSSFTLPAAQTVCQAFKGFNVDQTKGLCIYTPVSDQPESLIFWPRRVYPNNLRGKTEIVVTCTDRATLRSVYRAGKMRNFMMRHRRLWLVPTPMQDFSASDSMELCYQQLESSKVPYRNALGSLDYCLVAFATCPNEGFELVAAFPYQQSVVCCTKQSTNITDSGDLMGTDVDSNSKSTWPDSLRTVTTLGHKSPGDDQKVHDLVTPTELHRDLKKPDAENGCPAFAGYMLIRRYAKMWQAKRYKTLWNRPSVKQLLNVTVMSDSEEIARRTGLWMNDGTLYAIFCEFQTTRAAESSSETEWPAGNYALPKPVTGCPPTFTSTDFVHFQGRNGFHYSQPIHLAGDFIAHSRAVTLHYCQRSSSMLAKLLSKRNTATLPPGHYCVLLAGRKCPPGFTTGSLSVFEGLLQSNESVRTNETGGTIGVSTVSPRSGANNDGPRIFRDKIERGDTGITFDRVTYMFCCRADSPSATIPIAGFPSTTGPFYLYRAGETCQEIAGLRVTEEYVCMDAPEFLVGKVLPYSFQMEVVDKTFHIEGFTPAIYVSNDHCNVKINLCYYEPTVPETEEILVEHNNGSFWPPGSYSLLTTIRENTTEACPPGFTLSLRMNIQPDILANTFFRPISFAEYFTQKTPDIGVNGSMPFLHICKRNPLDLANVTSNAARAAFWPSGNYCVLMDLEDWRCPQGLHRYTRQLAELCCHTDTQNVTTPVKLPFSGDFFLMGAFDEPDLSCLPIENTHVEKYVVLLFSSEDPHIHSLCHYMPVEWLTQVRTWPPGNYLLPIGKRGEQVSALVDRRGIDELTASAGRVKFGCPLGFQRVLHEYAVFDDDYRQEEASASDDSTAGPSGSEGEMTVRLNFCQRLSDVSESNRSVANTKRTWPLGDYCVIVMGAICPPEMHASKELVMRVPRSYLKSLRNATEFGEPYGPNLHNAAEGRKVTYYSMCCREDHKLLVDLPAFSGGMYLPAGSSLCSSIPGTFIEHEHVTTYLDPTLLDPYVGVDSEGSQFLREHLLPAPFEEPGIMTLCYYQQMRQLPNASSSGSSSILPEILEPGTTTPSLWLSGECGCAENAYCRPFKRFSCKCKPGYFGDGVRVCRQVTPLTDSCANLCHSSAECKTRRKHSFLGRSKEETSCVCKDGFVGDGFHCLPRCSAHVCQPFSRCYIRRGVPVCECVKGTIQDGEKCNFDLYSSLQAEKDLPQYMLQHLSCFADEVVKSLVRQDPQRFFILFAPLKLLKTCDELRSHLVMLPDEATYKNFLTSSLYQLISLNGSLINVNFTNSVQVNGKKISEKPILFTNGRLYYIEDRLEYIQPHSAGVGSTAAIAVSFVILLLVGLVAAFILIKRKKPDLLNFNLTRPSFHRVSMPRASWRGSQGVLVASDALEDTVDDREGSERE</sequence>
<dbReference type="SUPFAM" id="SSF57184">
    <property type="entry name" value="Growth factor receptor domain"/>
    <property type="match status" value="1"/>
</dbReference>
<keyword evidence="5" id="KW-0812">Transmembrane</keyword>
<dbReference type="PROSITE" id="PS01186">
    <property type="entry name" value="EGF_2"/>
    <property type="match status" value="2"/>
</dbReference>
<dbReference type="InterPro" id="IPR013806">
    <property type="entry name" value="Kringle-like"/>
</dbReference>
<dbReference type="Pfam" id="PF16977">
    <property type="entry name" value="ApeC"/>
    <property type="match status" value="1"/>
</dbReference>
<dbReference type="SUPFAM" id="SSF57440">
    <property type="entry name" value="Kringle-like"/>
    <property type="match status" value="2"/>
</dbReference>
<dbReference type="InterPro" id="IPR000742">
    <property type="entry name" value="EGF"/>
</dbReference>
<dbReference type="InterPro" id="IPR056359">
    <property type="entry name" value="ApeC_platyh"/>
</dbReference>
<comment type="caution">
    <text evidence="3">Lacks conserved residue(s) required for the propagation of feature annotation.</text>
</comment>
<feature type="domain" description="Kringle" evidence="6">
    <location>
        <begin position="124"/>
        <end position="228"/>
    </location>
</feature>
<dbReference type="PANTHER" id="PTHR19324">
    <property type="entry name" value="PERFORIN-LIKE PROTEIN 1"/>
    <property type="match status" value="1"/>
</dbReference>
<dbReference type="EMBL" id="GEEE01007307">
    <property type="protein sequence ID" value="JAP55918.1"/>
    <property type="molecule type" value="Transcribed_RNA"/>
</dbReference>
<dbReference type="PANTHER" id="PTHR19324:SF33">
    <property type="entry name" value="MUCIN-5AC"/>
    <property type="match status" value="1"/>
</dbReference>
<evidence type="ECO:0000256" key="1">
    <source>
        <dbReference type="ARBA" id="ARBA00022572"/>
    </source>
</evidence>
<proteinExistence type="predicted"/>
<evidence type="ECO:0000256" key="3">
    <source>
        <dbReference type="PROSITE-ProRule" id="PRU00121"/>
    </source>
</evidence>
<dbReference type="PROSITE" id="PS50070">
    <property type="entry name" value="KRINGLE_2"/>
    <property type="match status" value="2"/>
</dbReference>
<feature type="compositionally biased region" description="Polar residues" evidence="4">
    <location>
        <begin position="1193"/>
        <end position="1210"/>
    </location>
</feature>
<protein>
    <submittedName>
        <fullName evidence="7">Plasminogen</fullName>
    </submittedName>
</protein>
<keyword evidence="5" id="KW-0472">Membrane</keyword>
<keyword evidence="1 3" id="KW-0420">Kringle</keyword>
<evidence type="ECO:0000256" key="4">
    <source>
        <dbReference type="SAM" id="MobiDB-lite"/>
    </source>
</evidence>
<keyword evidence="2 3" id="KW-1015">Disulfide bond</keyword>
<dbReference type="Gene3D" id="2.40.20.10">
    <property type="entry name" value="Plasminogen Kringle 4"/>
    <property type="match status" value="2"/>
</dbReference>
<name>A0A0X3PWE8_SCHSO</name>
<dbReference type="Pfam" id="PF24148">
    <property type="entry name" value="ApeC_platyh"/>
    <property type="match status" value="1"/>
</dbReference>
<dbReference type="PROSITE" id="PS00021">
    <property type="entry name" value="KRINGLE_1"/>
    <property type="match status" value="1"/>
</dbReference>
<dbReference type="InterPro" id="IPR018056">
    <property type="entry name" value="Kringle_CS"/>
</dbReference>
<dbReference type="SMART" id="SM00130">
    <property type="entry name" value="KR"/>
    <property type="match status" value="2"/>
</dbReference>
<dbReference type="CDD" id="cd00108">
    <property type="entry name" value="KR"/>
    <property type="match status" value="1"/>
</dbReference>
<feature type="domain" description="Kringle" evidence="6">
    <location>
        <begin position="43"/>
        <end position="119"/>
    </location>
</feature>
<dbReference type="PRINTS" id="PR00018">
    <property type="entry name" value="KRINGLE"/>
</dbReference>
<dbReference type="SMART" id="SM00181">
    <property type="entry name" value="EGF"/>
    <property type="match status" value="3"/>
</dbReference>
<reference evidence="7" key="1">
    <citation type="submission" date="2016-01" db="EMBL/GenBank/DDBJ databases">
        <title>Reference transcriptome for the parasite Schistocephalus solidus: insights into the molecular evolution of parasitism.</title>
        <authorList>
            <person name="Hebert F.O."/>
            <person name="Grambauer S."/>
            <person name="Barber I."/>
            <person name="Landry C.R."/>
            <person name="Aubin-Horth N."/>
        </authorList>
    </citation>
    <scope>NUCLEOTIDE SEQUENCE</scope>
</reference>
<feature type="disulfide bond" evidence="3">
    <location>
        <begin position="65"/>
        <end position="104"/>
    </location>
</feature>
<dbReference type="InterPro" id="IPR009030">
    <property type="entry name" value="Growth_fac_rcpt_cys_sf"/>
</dbReference>
<dbReference type="InterPro" id="IPR031569">
    <property type="entry name" value="ApeC"/>
</dbReference>
<keyword evidence="5" id="KW-1133">Transmembrane helix</keyword>